<evidence type="ECO:0000313" key="3">
    <source>
        <dbReference type="EMBL" id="MBB3984401.1"/>
    </source>
</evidence>
<feature type="domain" description="Transcription regulator MerR DNA binding" evidence="2">
    <location>
        <begin position="3"/>
        <end position="64"/>
    </location>
</feature>
<protein>
    <submittedName>
        <fullName evidence="3">DNA-binding transcriptional MerR regulator</fullName>
    </submittedName>
</protein>
<sequence>MILILRGRKFGFQLEDIRQWLQIYEKEGTQAQMEAWVDMADRQLRELAEQKAQIEEAMADLKALRDETSASLNA</sequence>
<dbReference type="Gene3D" id="1.10.1660.10">
    <property type="match status" value="1"/>
</dbReference>
<proteinExistence type="predicted"/>
<dbReference type="InterPro" id="IPR015358">
    <property type="entry name" value="Tscrpt_reg_MerR_DNA-bd"/>
</dbReference>
<dbReference type="EMBL" id="JACIEJ010000002">
    <property type="protein sequence ID" value="MBB3984401.1"/>
    <property type="molecule type" value="Genomic_DNA"/>
</dbReference>
<keyword evidence="1" id="KW-0175">Coiled coil</keyword>
<evidence type="ECO:0000313" key="4">
    <source>
        <dbReference type="Proteomes" id="UP000541426"/>
    </source>
</evidence>
<reference evidence="3 4" key="1">
    <citation type="submission" date="2020-08" db="EMBL/GenBank/DDBJ databases">
        <title>Genomic Encyclopedia of Type Strains, Phase IV (KMG-IV): sequencing the most valuable type-strain genomes for metagenomic binning, comparative biology and taxonomic classification.</title>
        <authorList>
            <person name="Goeker M."/>
        </authorList>
    </citation>
    <scope>NUCLEOTIDE SEQUENCE [LARGE SCALE GENOMIC DNA]</scope>
    <source>
        <strain evidence="3 4">DSM 102235</strain>
    </source>
</reference>
<evidence type="ECO:0000256" key="1">
    <source>
        <dbReference type="SAM" id="Coils"/>
    </source>
</evidence>
<keyword evidence="4" id="KW-1185">Reference proteome</keyword>
<dbReference type="AlphaFoldDB" id="A0A7W6DMV0"/>
<gene>
    <name evidence="3" type="ORF">GGQ68_000717</name>
</gene>
<comment type="caution">
    <text evidence="3">The sequence shown here is derived from an EMBL/GenBank/DDBJ whole genome shotgun (WGS) entry which is preliminary data.</text>
</comment>
<dbReference type="InterPro" id="IPR009061">
    <property type="entry name" value="DNA-bd_dom_put_sf"/>
</dbReference>
<dbReference type="GO" id="GO:0003677">
    <property type="term" value="F:DNA binding"/>
    <property type="evidence" value="ECO:0007669"/>
    <property type="project" value="UniProtKB-KW"/>
</dbReference>
<feature type="coiled-coil region" evidence="1">
    <location>
        <begin position="37"/>
        <end position="67"/>
    </location>
</feature>
<dbReference type="SUPFAM" id="SSF46955">
    <property type="entry name" value="Putative DNA-binding domain"/>
    <property type="match status" value="1"/>
</dbReference>
<accession>A0A7W6DMV0</accession>
<name>A0A7W6DMV0_9RHOB</name>
<keyword evidence="3" id="KW-0238">DNA-binding</keyword>
<organism evidence="3 4">
    <name type="scientific">Sagittula marina</name>
    <dbReference type="NCBI Taxonomy" id="943940"/>
    <lineage>
        <taxon>Bacteria</taxon>
        <taxon>Pseudomonadati</taxon>
        <taxon>Pseudomonadota</taxon>
        <taxon>Alphaproteobacteria</taxon>
        <taxon>Rhodobacterales</taxon>
        <taxon>Roseobacteraceae</taxon>
        <taxon>Sagittula</taxon>
    </lineage>
</organism>
<dbReference type="Proteomes" id="UP000541426">
    <property type="component" value="Unassembled WGS sequence"/>
</dbReference>
<evidence type="ECO:0000259" key="2">
    <source>
        <dbReference type="Pfam" id="PF09278"/>
    </source>
</evidence>
<dbReference type="Pfam" id="PF09278">
    <property type="entry name" value="MerR-DNA-bind"/>
    <property type="match status" value="1"/>
</dbReference>